<comment type="similarity">
    <text evidence="1">Belongs to the short-chain dehydrogenases/reductases (SDR) family.</text>
</comment>
<evidence type="ECO:0000256" key="2">
    <source>
        <dbReference type="ARBA" id="ARBA00023002"/>
    </source>
</evidence>
<dbReference type="PRINTS" id="PR00081">
    <property type="entry name" value="GDHRDH"/>
</dbReference>
<dbReference type="SUPFAM" id="SSF51735">
    <property type="entry name" value="NAD(P)-binding Rossmann-fold domains"/>
    <property type="match status" value="1"/>
</dbReference>
<dbReference type="Gene3D" id="3.40.50.720">
    <property type="entry name" value="NAD(P)-binding Rossmann-like Domain"/>
    <property type="match status" value="1"/>
</dbReference>
<evidence type="ECO:0000313" key="3">
    <source>
        <dbReference type="EMBL" id="SCP97930.1"/>
    </source>
</evidence>
<gene>
    <name evidence="3" type="ORF">SAMN05421730_101512</name>
</gene>
<evidence type="ECO:0000256" key="1">
    <source>
        <dbReference type="ARBA" id="ARBA00006484"/>
    </source>
</evidence>
<dbReference type="EMBL" id="FMKA01000015">
    <property type="protein sequence ID" value="SCP97930.1"/>
    <property type="molecule type" value="Genomic_DNA"/>
</dbReference>
<protein>
    <recommendedName>
        <fullName evidence="5">NADP-dependent 3-hydroxy acid dehydrogenase YdfG</fullName>
    </recommendedName>
</protein>
<evidence type="ECO:0000313" key="4">
    <source>
        <dbReference type="Proteomes" id="UP000199315"/>
    </source>
</evidence>
<dbReference type="STRING" id="1619234.SAMN05421730_101512"/>
<dbReference type="InterPro" id="IPR002347">
    <property type="entry name" value="SDR_fam"/>
</dbReference>
<dbReference type="GO" id="GO:0005829">
    <property type="term" value="C:cytosol"/>
    <property type="evidence" value="ECO:0007669"/>
    <property type="project" value="TreeGrafter"/>
</dbReference>
<organism evidence="3 4">
    <name type="scientific">Anaerobium acetethylicum</name>
    <dbReference type="NCBI Taxonomy" id="1619234"/>
    <lineage>
        <taxon>Bacteria</taxon>
        <taxon>Bacillati</taxon>
        <taxon>Bacillota</taxon>
        <taxon>Clostridia</taxon>
        <taxon>Lachnospirales</taxon>
        <taxon>Lachnospiraceae</taxon>
        <taxon>Anaerobium</taxon>
    </lineage>
</organism>
<sequence>MNKKVAVVTGASSGIGNAVCKTLIGEDYYVLANARTIASIFDESDHLILNNLDMLNPQTSECLLEEVLDKWNKCDVLCVNAGIIESNTIEDINIDKMCTMIRLKVEMSFRLIYTFLKYFKKVGKGHIVIISSVMGTKTRENSGAYAGCNYALEALAESLRMELCDTDVKITCIEPGLVDTGLHRDWAVKPKELLGISTALQPKDIAEAVLDIINKPDHIRIPKYMILPKGHKI</sequence>
<evidence type="ECO:0008006" key="5">
    <source>
        <dbReference type="Google" id="ProtNLM"/>
    </source>
</evidence>
<dbReference type="GO" id="GO:0016491">
    <property type="term" value="F:oxidoreductase activity"/>
    <property type="evidence" value="ECO:0007669"/>
    <property type="project" value="UniProtKB-KW"/>
</dbReference>
<dbReference type="CDD" id="cd05233">
    <property type="entry name" value="SDR_c"/>
    <property type="match status" value="1"/>
</dbReference>
<dbReference type="InterPro" id="IPR036291">
    <property type="entry name" value="NAD(P)-bd_dom_sf"/>
</dbReference>
<keyword evidence="2" id="KW-0560">Oxidoreductase</keyword>
<dbReference type="OrthoDB" id="9808814at2"/>
<dbReference type="AlphaFoldDB" id="A0A1D3TV13"/>
<name>A0A1D3TV13_9FIRM</name>
<proteinExistence type="inferred from homology"/>
<dbReference type="Proteomes" id="UP000199315">
    <property type="component" value="Unassembled WGS sequence"/>
</dbReference>
<dbReference type="PANTHER" id="PTHR43391">
    <property type="entry name" value="RETINOL DEHYDROGENASE-RELATED"/>
    <property type="match status" value="1"/>
</dbReference>
<dbReference type="RefSeq" id="WP_091234568.1">
    <property type="nucleotide sequence ID" value="NZ_FMKA01000015.1"/>
</dbReference>
<dbReference type="PANTHER" id="PTHR43391:SF86">
    <property type="entry name" value="SHORT-CHAIN DEHYDROGENASE_REDUCTASE FAMILY PROTEIN"/>
    <property type="match status" value="1"/>
</dbReference>
<dbReference type="Pfam" id="PF00106">
    <property type="entry name" value="adh_short"/>
    <property type="match status" value="1"/>
</dbReference>
<reference evidence="3 4" key="1">
    <citation type="submission" date="2016-09" db="EMBL/GenBank/DDBJ databases">
        <authorList>
            <person name="Capua I."/>
            <person name="De Benedictis P."/>
            <person name="Joannis T."/>
            <person name="Lombin L.H."/>
            <person name="Cattoli G."/>
        </authorList>
    </citation>
    <scope>NUCLEOTIDE SEQUENCE [LARGE SCALE GENOMIC DNA]</scope>
    <source>
        <strain evidence="3 4">GluBS11</strain>
    </source>
</reference>
<accession>A0A1D3TV13</accession>
<keyword evidence="4" id="KW-1185">Reference proteome</keyword>